<evidence type="ECO:0000313" key="4">
    <source>
        <dbReference type="Proteomes" id="UP000545074"/>
    </source>
</evidence>
<dbReference type="PANTHER" id="PTHR30273:SF2">
    <property type="entry name" value="PROTEIN FECR"/>
    <property type="match status" value="1"/>
</dbReference>
<comment type="caution">
    <text evidence="3">The sequence shown here is derived from an EMBL/GenBank/DDBJ whole genome shotgun (WGS) entry which is preliminary data.</text>
</comment>
<dbReference type="InterPro" id="IPR032623">
    <property type="entry name" value="FecR_N"/>
</dbReference>
<evidence type="ECO:0000259" key="1">
    <source>
        <dbReference type="Pfam" id="PF04773"/>
    </source>
</evidence>
<proteinExistence type="predicted"/>
<feature type="domain" description="FecR N-terminal" evidence="2">
    <location>
        <begin position="12"/>
        <end position="52"/>
    </location>
</feature>
<organism evidence="3 4">
    <name type="scientific">Pseudomonas juntendi</name>
    <dbReference type="NCBI Taxonomy" id="2666183"/>
    <lineage>
        <taxon>Bacteria</taxon>
        <taxon>Pseudomonadati</taxon>
        <taxon>Pseudomonadota</taxon>
        <taxon>Gammaproteobacteria</taxon>
        <taxon>Pseudomonadales</taxon>
        <taxon>Pseudomonadaceae</taxon>
        <taxon>Pseudomonas</taxon>
    </lineage>
</organism>
<feature type="domain" description="FecR protein" evidence="1">
    <location>
        <begin position="112"/>
        <end position="206"/>
    </location>
</feature>
<protein>
    <submittedName>
        <fullName evidence="3">FecR domain-containing protein</fullName>
    </submittedName>
</protein>
<dbReference type="RefSeq" id="WP_182388870.1">
    <property type="nucleotide sequence ID" value="NZ_JACGCX010000002.1"/>
</dbReference>
<dbReference type="Proteomes" id="UP000545074">
    <property type="component" value="Unassembled WGS sequence"/>
</dbReference>
<dbReference type="GO" id="GO:0016989">
    <property type="term" value="F:sigma factor antagonist activity"/>
    <property type="evidence" value="ECO:0007669"/>
    <property type="project" value="TreeGrafter"/>
</dbReference>
<dbReference type="EMBL" id="JACGCX010000002">
    <property type="protein sequence ID" value="MBA6096202.1"/>
    <property type="molecule type" value="Genomic_DNA"/>
</dbReference>
<dbReference type="InterPro" id="IPR006860">
    <property type="entry name" value="FecR"/>
</dbReference>
<dbReference type="AlphaFoldDB" id="A0A7W2KD64"/>
<reference evidence="3 4" key="1">
    <citation type="submission" date="2020-07" db="EMBL/GenBank/DDBJ databases">
        <title>Diversity of carbapenemase encoding genes among Pseudomonas putida group clinical isolates in a tertiary Brazilian hospital.</title>
        <authorList>
            <person name="Alberto-Lei F."/>
            <person name="Nodari C.S."/>
            <person name="Streling A.P."/>
            <person name="Paulino J.T."/>
            <person name="Bessa-Neto F.O."/>
            <person name="Cayo R."/>
            <person name="Gales A.C."/>
        </authorList>
    </citation>
    <scope>NUCLEOTIDE SEQUENCE [LARGE SCALE GENOMIC DNA]</scope>
    <source>
        <strain evidence="3 4">12815</strain>
    </source>
</reference>
<name>A0A7W2KD64_9PSED</name>
<evidence type="ECO:0000313" key="3">
    <source>
        <dbReference type="EMBL" id="MBA6096202.1"/>
    </source>
</evidence>
<dbReference type="PIRSF" id="PIRSF018266">
    <property type="entry name" value="FecR"/>
    <property type="match status" value="1"/>
</dbReference>
<dbReference type="Pfam" id="PF16220">
    <property type="entry name" value="DUF4880"/>
    <property type="match status" value="1"/>
</dbReference>
<dbReference type="InterPro" id="IPR012373">
    <property type="entry name" value="Ferrdict_sens_TM"/>
</dbReference>
<evidence type="ECO:0000259" key="2">
    <source>
        <dbReference type="Pfam" id="PF16220"/>
    </source>
</evidence>
<accession>A0A7W2KD64</accession>
<dbReference type="Pfam" id="PF04773">
    <property type="entry name" value="FecR"/>
    <property type="match status" value="1"/>
</dbReference>
<gene>
    <name evidence="3" type="ORF">H4C80_03460</name>
</gene>
<dbReference type="Gene3D" id="2.60.120.1440">
    <property type="match status" value="1"/>
</dbReference>
<dbReference type="PANTHER" id="PTHR30273">
    <property type="entry name" value="PERIPLASMIC SIGNAL SENSOR AND SIGMA FACTOR ACTIVATOR FECR-RELATED"/>
    <property type="match status" value="1"/>
</dbReference>
<sequence>MRPPIDPLILGEAADWLVQLQSGAATDDDHRAVQAWCQRSSQHALAWQRAEAILGEFRRLPAPVTGETLRRLSRQGAVSRRQALQRLGMWLLAAPAAWMAWREAPWQQWAADARTAVGEQRSLTLADGSHVLLNTHTAIDIRFDARQRRIALLAGEVLVTSANDPATPPRPLVVTTPQGHARALGSRFSVRIDGALTRVAVLQGTVANRPLHAAASVQLKAGERTAFDADRVLPATSLENGDLAWEHGMLLARDMRLADLLQELGRYRPGVLRCHPAVRGLKVSGAFPVTDTDASLRLLADTLPVTVQGLTRYWVTVEPVS</sequence>